<evidence type="ECO:0000313" key="2">
    <source>
        <dbReference type="EMBL" id="MDM5070814.1"/>
    </source>
</evidence>
<sequence length="307" mass="33208">MSLLHEIQSAVLQDNADLGPILLKLRLLAARIGSQPLAEWVRYESEGYPEDSDVPHYRTIPVSYTANFSGPFGSGIKNAPISPFLIEEFAGKHWVKYEMRESIAAVDDLLSSSENGRDLGINAANLILLLQGKVYADYACNSVTGKISRSSLASIRHAVRSRVLELTLELEKSVPEVVNVVLGPAALPSAPNAAAATQIAQQIIYGNYTSIAATGNGATIQVTVVPHNEKSLADYLTNSGMAEEDALELARLATLEQPESNTEPMGPEVKRWLVDNLKKAASGTWKIGLSVATDVIKEALLKYYGFK</sequence>
<dbReference type="Proteomes" id="UP001168107">
    <property type="component" value="Unassembled WGS sequence"/>
</dbReference>
<feature type="domain" description="AbiTii" evidence="1">
    <location>
        <begin position="2"/>
        <end position="177"/>
    </location>
</feature>
<proteinExistence type="predicted"/>
<comment type="caution">
    <text evidence="2">The sequence shown here is derived from an EMBL/GenBank/DDBJ whole genome shotgun (WGS) entry which is preliminary data.</text>
</comment>
<dbReference type="EMBL" id="JAOPLL010000001">
    <property type="protein sequence ID" value="MDM5070814.1"/>
    <property type="molecule type" value="Genomic_DNA"/>
</dbReference>
<dbReference type="RefSeq" id="WP_290017155.1">
    <property type="nucleotide sequence ID" value="NZ_JAOPLL010000001.1"/>
</dbReference>
<dbReference type="Pfam" id="PF18864">
    <property type="entry name" value="AbiTii"/>
    <property type="match status" value="1"/>
</dbReference>
<reference evidence="2" key="1">
    <citation type="submission" date="2024-05" db="EMBL/GenBank/DDBJ databases">
        <title>WGS of Aeromonas isolates.</title>
        <authorList>
            <person name="Lee H."/>
        </authorList>
    </citation>
    <scope>NUCLEOTIDE SEQUENCE</scope>
    <source>
        <strain evidence="2">SU58-3</strain>
    </source>
</reference>
<accession>A0ABT7PUQ1</accession>
<evidence type="ECO:0000313" key="3">
    <source>
        <dbReference type="Proteomes" id="UP001168107"/>
    </source>
</evidence>
<organism evidence="2 3">
    <name type="scientific">Aeromonas bestiarum</name>
    <dbReference type="NCBI Taxonomy" id="105751"/>
    <lineage>
        <taxon>Bacteria</taxon>
        <taxon>Pseudomonadati</taxon>
        <taxon>Pseudomonadota</taxon>
        <taxon>Gammaproteobacteria</taxon>
        <taxon>Aeromonadales</taxon>
        <taxon>Aeromonadaceae</taxon>
        <taxon>Aeromonas</taxon>
    </lineage>
</organism>
<gene>
    <name evidence="2" type="ORF">OB935_02960</name>
</gene>
<evidence type="ECO:0000259" key="1">
    <source>
        <dbReference type="Pfam" id="PF18864"/>
    </source>
</evidence>
<protein>
    <recommendedName>
        <fullName evidence="1">AbiTii domain-containing protein</fullName>
    </recommendedName>
</protein>
<dbReference type="InterPro" id="IPR041304">
    <property type="entry name" value="AbiTii"/>
</dbReference>
<keyword evidence="3" id="KW-1185">Reference proteome</keyword>
<name>A0ABT7PUQ1_9GAMM</name>